<keyword evidence="2" id="KW-1185">Reference proteome</keyword>
<name>A0A7G2JV09_9VIRU</name>
<protein>
    <submittedName>
        <fullName evidence="1">Uncharacterized protein</fullName>
    </submittedName>
</protein>
<dbReference type="EMBL" id="BK013338">
    <property type="protein sequence ID" value="DAC85295.1"/>
    <property type="molecule type" value="Genomic_DNA"/>
</dbReference>
<evidence type="ECO:0000313" key="1">
    <source>
        <dbReference type="EMBL" id="DAC85295.1"/>
    </source>
</evidence>
<gene>
    <name evidence="1" type="ORF">HJIV1gp17</name>
</gene>
<organism evidence="1 2">
    <name type="scientific">Haloterrigena jeotgali icosahedral virus 1</name>
    <dbReference type="NCBI Taxonomy" id="2766528"/>
    <lineage>
        <taxon>Viruses</taxon>
        <taxon>Singelaviria</taxon>
        <taxon>Helvetiavirae</taxon>
        <taxon>Dividoviricota</taxon>
        <taxon>Laserviricetes</taxon>
        <taxon>Halopanivirales</taxon>
        <taxon>Simuloviridae</taxon>
        <taxon>Yingchengvirus</taxon>
        <taxon>Yingchengvirus koreaense</taxon>
        <taxon>Yingchengvirus HJIV1</taxon>
    </lineage>
</organism>
<accession>A0A7G2JV09</accession>
<reference evidence="1 2" key="1">
    <citation type="journal article" date="2020" name="J. Virol.">
        <title>ORF4 of the Temperate Archaeal Virus SNJ1 Governs the Lysis-Lysogeny Switch and Superinfection Immunity.</title>
        <authorList>
            <person name="Chen B."/>
            <person name="Chen Z."/>
            <person name="Wang Y."/>
            <person name="Gong H."/>
            <person name="Sima L."/>
            <person name="Wang J."/>
            <person name="Ouyang S."/>
            <person name="Gan W."/>
            <person name="Krupovic M."/>
            <person name="Chen X."/>
            <person name="Du S."/>
        </authorList>
    </citation>
    <scope>NUCLEOTIDE SEQUENCE [LARGE SCALE GENOMIC DNA]</scope>
    <source>
        <strain evidence="1">A29</strain>
    </source>
</reference>
<sequence length="65" mass="7068">MRFADAIDRLRCGLCVPSRLASRFDCVLDGMSRGIVALPRLFEGPEPAPFDLVLGISSSKSVRSD</sequence>
<evidence type="ECO:0000313" key="2">
    <source>
        <dbReference type="Proteomes" id="UP000516087"/>
    </source>
</evidence>
<dbReference type="Proteomes" id="UP000516087">
    <property type="component" value="Segment"/>
</dbReference>
<proteinExistence type="predicted"/>